<evidence type="ECO:0000256" key="3">
    <source>
        <dbReference type="ARBA" id="ARBA00023006"/>
    </source>
</evidence>
<evidence type="ECO:0000256" key="2">
    <source>
        <dbReference type="ARBA" id="ARBA00018874"/>
    </source>
</evidence>
<keyword evidence="3" id="KW-0072">Autophagy</keyword>
<dbReference type="InterPro" id="IPR012445">
    <property type="entry name" value="ATG101"/>
</dbReference>
<dbReference type="PhylomeDB" id="A0A061B4R3"/>
<dbReference type="GO" id="GO:0019901">
    <property type="term" value="F:protein kinase binding"/>
    <property type="evidence" value="ECO:0007669"/>
    <property type="project" value="TreeGrafter"/>
</dbReference>
<dbReference type="PANTHER" id="PTHR13292">
    <property type="entry name" value="AUTOPHAGY-RELATED PROTEIN 101"/>
    <property type="match status" value="1"/>
</dbReference>
<comment type="similarity">
    <text evidence="1">Belongs to the ATG101 family.</text>
</comment>
<dbReference type="GO" id="GO:0000407">
    <property type="term" value="C:phagophore assembly site"/>
    <property type="evidence" value="ECO:0007669"/>
    <property type="project" value="TreeGrafter"/>
</dbReference>
<feature type="region of interest" description="Disordered" evidence="4">
    <location>
        <begin position="103"/>
        <end position="127"/>
    </location>
</feature>
<dbReference type="AlphaFoldDB" id="A0A061B4R3"/>
<proteinExistence type="inferred from homology"/>
<accession>A0A061B4R3</accession>
<dbReference type="Pfam" id="PF07855">
    <property type="entry name" value="ATG101"/>
    <property type="match status" value="1"/>
</dbReference>
<dbReference type="OrthoDB" id="10259639at2759"/>
<protein>
    <recommendedName>
        <fullName evidence="2">Autophagy-related protein 101</fullName>
    </recommendedName>
</protein>
<dbReference type="EMBL" id="LK052901">
    <property type="protein sequence ID" value="CDR44941.1"/>
    <property type="molecule type" value="Genomic_DNA"/>
</dbReference>
<dbReference type="GO" id="GO:1990316">
    <property type="term" value="C:Atg1/ULK1 kinase complex"/>
    <property type="evidence" value="ECO:0007669"/>
    <property type="project" value="TreeGrafter"/>
</dbReference>
<dbReference type="VEuPathDB" id="FungiDB:BON22_1439"/>
<evidence type="ECO:0000256" key="1">
    <source>
        <dbReference type="ARBA" id="ARBA00007130"/>
    </source>
</evidence>
<gene>
    <name evidence="5" type="ORF">CYFA0S_16e00298g</name>
</gene>
<dbReference type="GO" id="GO:0000045">
    <property type="term" value="P:autophagosome assembly"/>
    <property type="evidence" value="ECO:0007669"/>
    <property type="project" value="TreeGrafter"/>
</dbReference>
<reference evidence="5" key="1">
    <citation type="journal article" date="2014" name="Genome Announc.">
        <title>Genome sequence of the yeast Cyberlindnera fabianii (Hansenula fabianii).</title>
        <authorList>
            <person name="Freel K.C."/>
            <person name="Sarilar V."/>
            <person name="Neuveglise C."/>
            <person name="Devillers H."/>
            <person name="Friedrich A."/>
            <person name="Schacherer J."/>
        </authorList>
    </citation>
    <scope>NUCLEOTIDE SEQUENCE</scope>
    <source>
        <strain evidence="5">YJS4271</strain>
    </source>
</reference>
<sequence length="254" mass="29343">MEFTFELTVDRQHVKEAVKALLYTIFFYRTFGSITASTHEFLETPYPHAEAPDIDDEIERQLDVLMTRIESDLETPILSSTSTTPFGSPGQHFNLNSMTPTNPYANIKFEEPEPLGEPPSMNNSRTLRKSPVIHPKEALQREFKFSQVEVKFHDRQKLKKPTWFGKLDEDVLWETWKLNLKVYRKTPDTGSDFFKNLNDSFAELVMKISDAANEYKDHIPIITNTDVMPFTYIISVAGTESWKGYFKKMLADAT</sequence>
<organism evidence="5">
    <name type="scientific">Cyberlindnera fabianii</name>
    <name type="common">Yeast</name>
    <name type="synonym">Hansenula fabianii</name>
    <dbReference type="NCBI Taxonomy" id="36022"/>
    <lineage>
        <taxon>Eukaryota</taxon>
        <taxon>Fungi</taxon>
        <taxon>Dikarya</taxon>
        <taxon>Ascomycota</taxon>
        <taxon>Saccharomycotina</taxon>
        <taxon>Saccharomycetes</taxon>
        <taxon>Phaffomycetales</taxon>
        <taxon>Phaffomycetaceae</taxon>
        <taxon>Cyberlindnera</taxon>
    </lineage>
</organism>
<dbReference type="PANTHER" id="PTHR13292:SF0">
    <property type="entry name" value="AUTOPHAGY-RELATED PROTEIN 101"/>
    <property type="match status" value="1"/>
</dbReference>
<evidence type="ECO:0000256" key="4">
    <source>
        <dbReference type="SAM" id="MobiDB-lite"/>
    </source>
</evidence>
<name>A0A061B4R3_CYBFA</name>
<evidence type="ECO:0000313" key="5">
    <source>
        <dbReference type="EMBL" id="CDR44941.1"/>
    </source>
</evidence>